<reference evidence="1 2" key="1">
    <citation type="submission" date="2015-07" db="EMBL/GenBank/DDBJ databases">
        <title>Comparative genomics of the Sigatoka disease complex on banana suggests a link between parallel evolutionary changes in Pseudocercospora fijiensis and Pseudocercospora eumusae and increased virulence on the banana host.</title>
        <authorList>
            <person name="Chang T.-C."/>
            <person name="Salvucci A."/>
            <person name="Crous P.W."/>
            <person name="Stergiopoulos I."/>
        </authorList>
    </citation>
    <scope>NUCLEOTIDE SEQUENCE [LARGE SCALE GENOMIC DNA]</scope>
    <source>
        <strain evidence="1 2">CBS 116634</strain>
    </source>
</reference>
<accession>A0A139IPM3</accession>
<protein>
    <submittedName>
        <fullName evidence="1">Uncharacterized protein</fullName>
    </submittedName>
</protein>
<name>A0A139IPM3_9PEZI</name>
<dbReference type="EMBL" id="LFZO01000031">
    <property type="protein sequence ID" value="KXT16721.1"/>
    <property type="molecule type" value="Genomic_DNA"/>
</dbReference>
<dbReference type="Proteomes" id="UP000073492">
    <property type="component" value="Unassembled WGS sequence"/>
</dbReference>
<keyword evidence="2" id="KW-1185">Reference proteome</keyword>
<evidence type="ECO:0000313" key="2">
    <source>
        <dbReference type="Proteomes" id="UP000073492"/>
    </source>
</evidence>
<dbReference type="AlphaFoldDB" id="A0A139IPM3"/>
<organism evidence="1 2">
    <name type="scientific">Pseudocercospora musae</name>
    <dbReference type="NCBI Taxonomy" id="113226"/>
    <lineage>
        <taxon>Eukaryota</taxon>
        <taxon>Fungi</taxon>
        <taxon>Dikarya</taxon>
        <taxon>Ascomycota</taxon>
        <taxon>Pezizomycotina</taxon>
        <taxon>Dothideomycetes</taxon>
        <taxon>Dothideomycetidae</taxon>
        <taxon>Mycosphaerellales</taxon>
        <taxon>Mycosphaerellaceae</taxon>
        <taxon>Pseudocercospora</taxon>
    </lineage>
</organism>
<evidence type="ECO:0000313" key="1">
    <source>
        <dbReference type="EMBL" id="KXT16721.1"/>
    </source>
</evidence>
<proteinExistence type="predicted"/>
<comment type="caution">
    <text evidence="1">The sequence shown here is derived from an EMBL/GenBank/DDBJ whole genome shotgun (WGS) entry which is preliminary data.</text>
</comment>
<sequence>MQMLLVAGESMGEDAKFAIVTLPLTTSFYRARASAFDRSAHILISIAQCYASPIPLEPGHGPIHAASDAAISFADQLVDTLLDALGSGHELS</sequence>
<gene>
    <name evidence="1" type="ORF">AC579_5240</name>
</gene>